<proteinExistence type="predicted"/>
<accession>A0A5J4W1X4</accession>
<name>A0A5J4W1X4_9EUKA</name>
<gene>
    <name evidence="1" type="ORF">EZS28_015812</name>
</gene>
<organism evidence="1 2">
    <name type="scientific">Streblomastix strix</name>
    <dbReference type="NCBI Taxonomy" id="222440"/>
    <lineage>
        <taxon>Eukaryota</taxon>
        <taxon>Metamonada</taxon>
        <taxon>Preaxostyla</taxon>
        <taxon>Oxymonadida</taxon>
        <taxon>Streblomastigidae</taxon>
        <taxon>Streblomastix</taxon>
    </lineage>
</organism>
<protein>
    <submittedName>
        <fullName evidence="1">Uncharacterized protein</fullName>
    </submittedName>
</protein>
<evidence type="ECO:0000313" key="2">
    <source>
        <dbReference type="Proteomes" id="UP000324800"/>
    </source>
</evidence>
<reference evidence="1 2" key="1">
    <citation type="submission" date="2019-03" db="EMBL/GenBank/DDBJ databases">
        <title>Single cell metagenomics reveals metabolic interactions within the superorganism composed of flagellate Streblomastix strix and complex community of Bacteroidetes bacteria on its surface.</title>
        <authorList>
            <person name="Treitli S.C."/>
            <person name="Kolisko M."/>
            <person name="Husnik F."/>
            <person name="Keeling P."/>
            <person name="Hampl V."/>
        </authorList>
    </citation>
    <scope>NUCLEOTIDE SEQUENCE [LARGE SCALE GENOMIC DNA]</scope>
    <source>
        <strain evidence="1">ST1C</strain>
    </source>
</reference>
<dbReference type="AlphaFoldDB" id="A0A5J4W1X4"/>
<evidence type="ECO:0000313" key="1">
    <source>
        <dbReference type="EMBL" id="KAA6388660.1"/>
    </source>
</evidence>
<sequence length="165" mass="18660">MLDNDVYEIEQEKELDIQKDDILIDKSICTGCSRCAGFELQPKRCRTVRQPCAGCAPCTDGHQTLILHVRTQFREKSTLCNGVQPCAAIIDLTCYLQQFSEDIVSRVIVNHLLQRGSFSVVFYSVIGHVNVVLLRYVLLVPANLIMAAFENNHFKIVPPSLLQMY</sequence>
<dbReference type="Proteomes" id="UP000324800">
    <property type="component" value="Unassembled WGS sequence"/>
</dbReference>
<comment type="caution">
    <text evidence="1">The sequence shown here is derived from an EMBL/GenBank/DDBJ whole genome shotgun (WGS) entry which is preliminary data.</text>
</comment>
<dbReference type="EMBL" id="SNRW01003894">
    <property type="protein sequence ID" value="KAA6388660.1"/>
    <property type="molecule type" value="Genomic_DNA"/>
</dbReference>